<dbReference type="GO" id="GO:0005829">
    <property type="term" value="C:cytosol"/>
    <property type="evidence" value="ECO:0007669"/>
    <property type="project" value="InterPro"/>
</dbReference>
<dbReference type="InterPro" id="IPR036440">
    <property type="entry name" value="Peptidase_C15-like_sf"/>
</dbReference>
<organism evidence="6 7">
    <name type="scientific">Euplotes crassus</name>
    <dbReference type="NCBI Taxonomy" id="5936"/>
    <lineage>
        <taxon>Eukaryota</taxon>
        <taxon>Sar</taxon>
        <taxon>Alveolata</taxon>
        <taxon>Ciliophora</taxon>
        <taxon>Intramacronucleata</taxon>
        <taxon>Spirotrichea</taxon>
        <taxon>Hypotrichia</taxon>
        <taxon>Euplotida</taxon>
        <taxon>Euplotidae</taxon>
        <taxon>Moneuplotes</taxon>
    </lineage>
</organism>
<evidence type="ECO:0000256" key="3">
    <source>
        <dbReference type="ARBA" id="ARBA00022670"/>
    </source>
</evidence>
<keyword evidence="5" id="KW-0788">Thiol protease</keyword>
<evidence type="ECO:0000256" key="1">
    <source>
        <dbReference type="ARBA" id="ARBA00006641"/>
    </source>
</evidence>
<accession>A0AAD1XY32</accession>
<sequence>MDLVEDFDIEKVQTEGSNVVLKSKEIVSVDPDSADQAVNNIHEACEPHFEDGSHNLLIHLGVNAGICEINLEKQAKNVKNFCIPDSQGNIYRDQKIDEDCDLRDLLHCKIDIDSICTNLKESDHSCSHSKDAGEYLCNYIYYCSLKKFNECENVNSIFIHVPQFSSLEKSKQLDCIYDFIKNWINQR</sequence>
<keyword evidence="7" id="KW-1185">Reference proteome</keyword>
<dbReference type="PRINTS" id="PR00706">
    <property type="entry name" value="PYROGLUPTASE"/>
</dbReference>
<evidence type="ECO:0000313" key="6">
    <source>
        <dbReference type="EMBL" id="CAI2381029.1"/>
    </source>
</evidence>
<comment type="caution">
    <text evidence="6">The sequence shown here is derived from an EMBL/GenBank/DDBJ whole genome shotgun (WGS) entry which is preliminary data.</text>
</comment>
<evidence type="ECO:0000256" key="4">
    <source>
        <dbReference type="ARBA" id="ARBA00022801"/>
    </source>
</evidence>
<keyword evidence="2" id="KW-0963">Cytoplasm</keyword>
<dbReference type="Gene3D" id="3.40.630.20">
    <property type="entry name" value="Peptidase C15, pyroglutamyl peptidase I-like"/>
    <property type="match status" value="1"/>
</dbReference>
<dbReference type="PANTHER" id="PTHR23402:SF1">
    <property type="entry name" value="PYROGLUTAMYL-PEPTIDASE I"/>
    <property type="match status" value="1"/>
</dbReference>
<dbReference type="Pfam" id="PF01470">
    <property type="entry name" value="Peptidase_C15"/>
    <property type="match status" value="1"/>
</dbReference>
<keyword evidence="4" id="KW-0378">Hydrolase</keyword>
<evidence type="ECO:0000256" key="5">
    <source>
        <dbReference type="ARBA" id="ARBA00022807"/>
    </source>
</evidence>
<keyword evidence="3" id="KW-0645">Protease</keyword>
<dbReference type="EMBL" id="CAMPGE010023051">
    <property type="protein sequence ID" value="CAI2381029.1"/>
    <property type="molecule type" value="Genomic_DNA"/>
</dbReference>
<gene>
    <name evidence="6" type="ORF">ECRASSUSDP1_LOCUS22473</name>
</gene>
<name>A0AAD1XY32_EUPCR</name>
<comment type="similarity">
    <text evidence="1">Belongs to the peptidase C15 family.</text>
</comment>
<dbReference type="PANTHER" id="PTHR23402">
    <property type="entry name" value="PROTEASE FAMILY C15 PYROGLUTAMYL-PEPTIDASE I-RELATED"/>
    <property type="match status" value="1"/>
</dbReference>
<dbReference type="GO" id="GO:0016920">
    <property type="term" value="F:pyroglutamyl-peptidase activity"/>
    <property type="evidence" value="ECO:0007669"/>
    <property type="project" value="InterPro"/>
</dbReference>
<dbReference type="InterPro" id="IPR016125">
    <property type="entry name" value="Peptidase_C15-like"/>
</dbReference>
<dbReference type="GO" id="GO:0006508">
    <property type="term" value="P:proteolysis"/>
    <property type="evidence" value="ECO:0007669"/>
    <property type="project" value="UniProtKB-KW"/>
</dbReference>
<dbReference type="SUPFAM" id="SSF53182">
    <property type="entry name" value="Pyrrolidone carboxyl peptidase (pyroglutamate aminopeptidase)"/>
    <property type="match status" value="1"/>
</dbReference>
<evidence type="ECO:0000256" key="2">
    <source>
        <dbReference type="ARBA" id="ARBA00022490"/>
    </source>
</evidence>
<dbReference type="AlphaFoldDB" id="A0AAD1XY32"/>
<reference evidence="6" key="1">
    <citation type="submission" date="2023-07" db="EMBL/GenBank/DDBJ databases">
        <authorList>
            <consortium name="AG Swart"/>
            <person name="Singh M."/>
            <person name="Singh A."/>
            <person name="Seah K."/>
            <person name="Emmerich C."/>
        </authorList>
    </citation>
    <scope>NUCLEOTIDE SEQUENCE</scope>
    <source>
        <strain evidence="6">DP1</strain>
    </source>
</reference>
<protein>
    <submittedName>
        <fullName evidence="6">Uncharacterized protein</fullName>
    </submittedName>
</protein>
<dbReference type="InterPro" id="IPR000816">
    <property type="entry name" value="Peptidase_C15"/>
</dbReference>
<dbReference type="Proteomes" id="UP001295684">
    <property type="component" value="Unassembled WGS sequence"/>
</dbReference>
<evidence type="ECO:0000313" key="7">
    <source>
        <dbReference type="Proteomes" id="UP001295684"/>
    </source>
</evidence>
<proteinExistence type="inferred from homology"/>